<dbReference type="InterPro" id="IPR008336">
    <property type="entry name" value="TopoI_DNA-bd_euk"/>
</dbReference>
<evidence type="ECO:0000256" key="1">
    <source>
        <dbReference type="ARBA" id="ARBA00000213"/>
    </source>
</evidence>
<keyword evidence="6 8" id="KW-0413">Isomerase</keyword>
<dbReference type="Proteomes" id="UP000005240">
    <property type="component" value="Unassembled WGS sequence"/>
</dbReference>
<reference evidence="13 14" key="3">
    <citation type="journal article" date="2017" name="G3 (Bethesda)">
        <title>Comparative analysis highlights variable genome content of wheat rusts and divergence of the mating loci.</title>
        <authorList>
            <person name="Cuomo C.A."/>
            <person name="Bakkeren G."/>
            <person name="Khalil H.B."/>
            <person name="Panwar V."/>
            <person name="Joly D."/>
            <person name="Linning R."/>
            <person name="Sakthikumar S."/>
            <person name="Song X."/>
            <person name="Adiconis X."/>
            <person name="Fan L."/>
            <person name="Goldberg J.M."/>
            <person name="Levin J.Z."/>
            <person name="Young S."/>
            <person name="Zeng Q."/>
            <person name="Anikster Y."/>
            <person name="Bruce M."/>
            <person name="Wang M."/>
            <person name="Yin C."/>
            <person name="McCallum B."/>
            <person name="Szabo L.J."/>
            <person name="Hulbert S."/>
            <person name="Chen X."/>
            <person name="Fellers J.P."/>
        </authorList>
    </citation>
    <scope>NUCLEOTIDE SEQUENCE</scope>
    <source>
        <strain evidence="14">Isolate 1-1 / race 1 (BBBD)</strain>
        <strain evidence="13">isolate 1-1 / race 1 (BBBD)</strain>
    </source>
</reference>
<dbReference type="VEuPathDB" id="FungiDB:PTTG_06877"/>
<dbReference type="SUPFAM" id="SSF56741">
    <property type="entry name" value="Eukaryotic DNA topoisomerase I, N-terminal DNA-binding fragment"/>
    <property type="match status" value="1"/>
</dbReference>
<dbReference type="GO" id="GO:0000785">
    <property type="term" value="C:chromatin"/>
    <property type="evidence" value="ECO:0007669"/>
    <property type="project" value="EnsemblFungi"/>
</dbReference>
<accession>A0A180GRT4</accession>
<evidence type="ECO:0000256" key="8">
    <source>
        <dbReference type="PROSITE-ProRule" id="PRU01382"/>
    </source>
</evidence>
<evidence type="ECO:0000313" key="12">
    <source>
        <dbReference type="EMBL" id="OAV94683.1"/>
    </source>
</evidence>
<evidence type="ECO:0000256" key="2">
    <source>
        <dbReference type="ARBA" id="ARBA00004123"/>
    </source>
</evidence>
<dbReference type="Gene3D" id="3.90.15.10">
    <property type="entry name" value="Topoisomerase I, Chain A, domain 3"/>
    <property type="match status" value="1"/>
</dbReference>
<reference evidence="12" key="1">
    <citation type="submission" date="2009-11" db="EMBL/GenBank/DDBJ databases">
        <authorList>
            <consortium name="The Broad Institute Genome Sequencing Platform"/>
            <person name="Ward D."/>
            <person name="Feldgarden M."/>
            <person name="Earl A."/>
            <person name="Young S.K."/>
            <person name="Zeng Q."/>
            <person name="Koehrsen M."/>
            <person name="Alvarado L."/>
            <person name="Berlin A."/>
            <person name="Bochicchio J."/>
            <person name="Borenstein D."/>
            <person name="Chapman S.B."/>
            <person name="Chen Z."/>
            <person name="Engels R."/>
            <person name="Freedman E."/>
            <person name="Gellesch M."/>
            <person name="Goldberg J."/>
            <person name="Griggs A."/>
            <person name="Gujja S."/>
            <person name="Heilman E."/>
            <person name="Heiman D."/>
            <person name="Hepburn T."/>
            <person name="Howarth C."/>
            <person name="Jen D."/>
            <person name="Larson L."/>
            <person name="Lewis B."/>
            <person name="Mehta T."/>
            <person name="Park D."/>
            <person name="Pearson M."/>
            <person name="Roberts A."/>
            <person name="Saif S."/>
            <person name="Shea T."/>
            <person name="Shenoy N."/>
            <person name="Sisk P."/>
            <person name="Stolte C."/>
            <person name="Sykes S."/>
            <person name="Thomson T."/>
            <person name="Walk T."/>
            <person name="White J."/>
            <person name="Yandava C."/>
            <person name="Izard J."/>
            <person name="Baranova O.V."/>
            <person name="Blanton J.M."/>
            <person name="Tanner A.C."/>
            <person name="Dewhirst F.E."/>
            <person name="Haas B."/>
            <person name="Nusbaum C."/>
            <person name="Birren B."/>
        </authorList>
    </citation>
    <scope>NUCLEOTIDE SEQUENCE [LARGE SCALE GENOMIC DNA]</scope>
    <source>
        <strain evidence="12">1-1 BBBD Race 1</strain>
    </source>
</reference>
<protein>
    <recommendedName>
        <fullName evidence="9">DNA topoisomerase I</fullName>
        <ecNumber evidence="9">5.6.2.1</ecNumber>
    </recommendedName>
    <alternativeName>
        <fullName evidence="9">DNA topoisomerase 1</fullName>
    </alternativeName>
</protein>
<reference evidence="12" key="2">
    <citation type="submission" date="2016-05" db="EMBL/GenBank/DDBJ databases">
        <title>Comparative analysis highlights variable genome content of wheat rusts and divergence of the mating loci.</title>
        <authorList>
            <person name="Cuomo C.A."/>
            <person name="Bakkeren G."/>
            <person name="Szabo L."/>
            <person name="Khalil H."/>
            <person name="Joly D."/>
            <person name="Goldberg J."/>
            <person name="Young S."/>
            <person name="Zeng Q."/>
            <person name="Fellers J."/>
        </authorList>
    </citation>
    <scope>NUCLEOTIDE SEQUENCE [LARGE SCALE GENOMIC DNA]</scope>
    <source>
        <strain evidence="12">1-1 BBBD Race 1</strain>
    </source>
</reference>
<evidence type="ECO:0000256" key="6">
    <source>
        <dbReference type="ARBA" id="ARBA00023235"/>
    </source>
</evidence>
<dbReference type="STRING" id="630390.A0A180GRT4"/>
<dbReference type="GO" id="GO:0003677">
    <property type="term" value="F:DNA binding"/>
    <property type="evidence" value="ECO:0007669"/>
    <property type="project" value="UniProtKB-UniRule"/>
</dbReference>
<dbReference type="PANTHER" id="PTHR10290:SF3">
    <property type="entry name" value="DNA TOPOISOMERASE 1"/>
    <property type="match status" value="1"/>
</dbReference>
<keyword evidence="14" id="KW-1185">Reference proteome</keyword>
<reference evidence="13" key="4">
    <citation type="submission" date="2025-05" db="UniProtKB">
        <authorList>
            <consortium name="EnsemblFungi"/>
        </authorList>
    </citation>
    <scope>IDENTIFICATION</scope>
    <source>
        <strain evidence="13">isolate 1-1 / race 1 (BBBD)</strain>
    </source>
</reference>
<evidence type="ECO:0000313" key="13">
    <source>
        <dbReference type="EnsemblFungi" id="PTTG_06877-t43_1-p1"/>
    </source>
</evidence>
<feature type="compositionally biased region" description="Polar residues" evidence="10">
    <location>
        <begin position="1"/>
        <end position="10"/>
    </location>
</feature>
<keyword evidence="5 8" id="KW-0238">DNA-binding</keyword>
<dbReference type="GO" id="GO:0005730">
    <property type="term" value="C:nucleolus"/>
    <property type="evidence" value="ECO:0007669"/>
    <property type="project" value="TreeGrafter"/>
</dbReference>
<comment type="function">
    <text evidence="9">Releases the supercoiling and torsional tension of DNA introduced during the DNA replication and transcription by transiently cleaving and rejoining one strand of the DNA duplex. Introduces a single-strand break via transesterification at the specific target site 5'-[CT]CCTTp site in duplex DNA. The scissile phosphodiester is attacked by the catalytic tyrosine of the enzyme, resulting in the formation of a DNA-(3'-phosphotyrosyl)-enzyme intermediate and the expulsion of a 5'-OH DNA strand. The free DNA strand then undergoes passage around the unbroken strand thus removing DNA supercoils. Finally, in the religation step, the DNA 5'-OH attacks the covalent intermediate to expel the active-site tyrosine and restore the DNA phosphodiester backbone.</text>
</comment>
<gene>
    <name evidence="12" type="ORF">PTTG_06877</name>
</gene>
<dbReference type="Pfam" id="PF02919">
    <property type="entry name" value="Topoisom_I_N"/>
    <property type="match status" value="1"/>
</dbReference>
<comment type="subcellular location">
    <subcellularLocation>
        <location evidence="2">Nucleus</location>
    </subcellularLocation>
</comment>
<dbReference type="InterPro" id="IPR013034">
    <property type="entry name" value="DNA_topo_DNA_db_N_dom1"/>
</dbReference>
<evidence type="ECO:0000256" key="9">
    <source>
        <dbReference type="RuleBase" id="RU365101"/>
    </source>
</evidence>
<dbReference type="InterPro" id="IPR018521">
    <property type="entry name" value="TopoIB_AS"/>
</dbReference>
<organism evidence="12">
    <name type="scientific">Puccinia triticina (isolate 1-1 / race 1 (BBBD))</name>
    <name type="common">Brown leaf rust fungus</name>
    <dbReference type="NCBI Taxonomy" id="630390"/>
    <lineage>
        <taxon>Eukaryota</taxon>
        <taxon>Fungi</taxon>
        <taxon>Dikarya</taxon>
        <taxon>Basidiomycota</taxon>
        <taxon>Pucciniomycotina</taxon>
        <taxon>Pucciniomycetes</taxon>
        <taxon>Pucciniales</taxon>
        <taxon>Pucciniaceae</taxon>
        <taxon>Puccinia</taxon>
    </lineage>
</organism>
<dbReference type="InterPro" id="IPR013500">
    <property type="entry name" value="TopoI_cat_euk"/>
</dbReference>
<dbReference type="GO" id="GO:0005829">
    <property type="term" value="C:cytosol"/>
    <property type="evidence" value="ECO:0007669"/>
    <property type="project" value="EnsemblFungi"/>
</dbReference>
<dbReference type="InterPro" id="IPR001631">
    <property type="entry name" value="TopoI"/>
</dbReference>
<dbReference type="EMBL" id="ADAS02000037">
    <property type="protein sequence ID" value="OAV94683.1"/>
    <property type="molecule type" value="Genomic_DNA"/>
</dbReference>
<dbReference type="GO" id="GO:0007059">
    <property type="term" value="P:chromosome segregation"/>
    <property type="evidence" value="ECO:0007669"/>
    <property type="project" value="TreeGrafter"/>
</dbReference>
<dbReference type="InterPro" id="IPR025834">
    <property type="entry name" value="TopoI_C_dom"/>
</dbReference>
<dbReference type="EnsemblFungi" id="PTTG_06877-t43_1">
    <property type="protein sequence ID" value="PTTG_06877-t43_1-p1"/>
    <property type="gene ID" value="PTTG_06877"/>
</dbReference>
<evidence type="ECO:0000313" key="14">
    <source>
        <dbReference type="Proteomes" id="UP000005240"/>
    </source>
</evidence>
<evidence type="ECO:0000256" key="7">
    <source>
        <dbReference type="ARBA" id="ARBA00023242"/>
    </source>
</evidence>
<sequence length="922" mass="104445">MAKMVTSTNGRPAAKRVISESSSEEDTPIAKRSKSDSKPALPTPNSEPPPTSSGLSSVDENELDDGKPAVDDDEEEEDDEMVDSSDVDDDDDKPIVNSNYKPTVAPKRSIDESSASTTLTTNTEVPTTQAIKLPKIKKNSQSPQKKIKPEPDLSSDDDQPLVSRQPGPATAPSTSNKRRASAKVKKEEESESDDAQPLIQRNAPKPKPTRNLRGAKKAAPKPVKSQPAKPKGKKAKKEEDDDDELGYQEETEAQAAERYKLSEHENNNGVKKWDKLQHNGVLFPPEYEPLPGHVKMKYNGKNVDLPPESEEVAYFFGSMLNSDHVQKATFRNNFFEDWLEVLKKHPPRDGTKITQFSKCDFTPMFDYAVAEREKNKKLTAEEKLKLRKKKNELEEKYRTCLLNGKKEKVGAFRVEPPGLFRGRGEHPKTGKLKKRVTAEDITINCGPESKVPEPPPGHEWAAVVHINTACWLACWNENINGNTKYVFLAAGSSLGSQSDFKKFEKARKLKDYIVGIRKDYTTKLKDRMMAVRQRATAMYLIDNFALRAGNEKSTEDEADTVGCCSLKIDHVTLEPPRTVTFDFLGKDSIRFFNKFEVDEAVFKNLAIFKKNKDHPSDKIFDRLTTGTLNKHLSSYMEGLTAKVFRTYNASVTFEKELAKNMRLLDPGATEKEKIVAYNQANRQVAVLCNHQKAVSKTHGASMEKCVDKIRAIKYRRRLERLSLLTHELDRKTRALYEVDESDIDEEWMEKHEESTETRKRDTIIKKYAKLEEELNAPPKEPKQEEEGKDKKPTAMEKALEKYRAMTVAERQEQKAAELASCDGVAEKMRTKRQKIEPKPKTPQDLIERIAVLDKEIQVAKTLLKDRDDGKETSLGTSKTNYIDPRLTFAWAGKYGIKPAKIFPKTLQEKFTWAEETPADWKF</sequence>
<feature type="region of interest" description="Disordered" evidence="10">
    <location>
        <begin position="770"/>
        <end position="793"/>
    </location>
</feature>
<keyword evidence="7" id="KW-0539">Nucleus</keyword>
<dbReference type="PANTHER" id="PTHR10290">
    <property type="entry name" value="DNA TOPOISOMERASE I"/>
    <property type="match status" value="1"/>
</dbReference>
<feature type="active site" description="O-(3'-phospho-DNA)-tyrosine intermediate" evidence="8">
    <location>
        <position position="881"/>
    </location>
</feature>
<dbReference type="SMART" id="SM00435">
    <property type="entry name" value="TOPEUc"/>
    <property type="match status" value="1"/>
</dbReference>
<dbReference type="Gene3D" id="2.170.11.10">
    <property type="entry name" value="DNA Topoisomerase I, domain 2"/>
    <property type="match status" value="1"/>
</dbReference>
<dbReference type="InterPro" id="IPR011010">
    <property type="entry name" value="DNA_brk_join_enz"/>
</dbReference>
<evidence type="ECO:0000256" key="4">
    <source>
        <dbReference type="ARBA" id="ARBA00023029"/>
    </source>
</evidence>
<evidence type="ECO:0000256" key="5">
    <source>
        <dbReference type="ARBA" id="ARBA00023125"/>
    </source>
</evidence>
<comment type="catalytic activity">
    <reaction evidence="1 8 9">
        <text>ATP-independent breakage of single-stranded DNA, followed by passage and rejoining.</text>
        <dbReference type="EC" id="5.6.2.1"/>
    </reaction>
</comment>
<keyword evidence="4 8" id="KW-0799">Topoisomerase</keyword>
<feature type="compositionally biased region" description="Acidic residues" evidence="10">
    <location>
        <begin position="71"/>
        <end position="92"/>
    </location>
</feature>
<dbReference type="GO" id="GO:0006260">
    <property type="term" value="P:DNA replication"/>
    <property type="evidence" value="ECO:0007669"/>
    <property type="project" value="TreeGrafter"/>
</dbReference>
<dbReference type="EC" id="5.6.2.1" evidence="9"/>
<dbReference type="InterPro" id="IPR014727">
    <property type="entry name" value="TopoI_cat_a/b-sub_euk"/>
</dbReference>
<dbReference type="PROSITE" id="PS52038">
    <property type="entry name" value="TOPO_IB_2"/>
    <property type="match status" value="1"/>
</dbReference>
<dbReference type="FunFam" id="3.90.15.10:FF:000003">
    <property type="entry name" value="DNA topoisomerase I"/>
    <property type="match status" value="1"/>
</dbReference>
<dbReference type="InterPro" id="IPR013030">
    <property type="entry name" value="DNA_topo_DNA_db_N_dom2"/>
</dbReference>
<feature type="compositionally biased region" description="Pro residues" evidence="10">
    <location>
        <begin position="41"/>
        <end position="51"/>
    </location>
</feature>
<dbReference type="PRINTS" id="PR00416">
    <property type="entry name" value="EUTPISMRASEI"/>
</dbReference>
<feature type="compositionally biased region" description="Basic and acidic residues" evidence="10">
    <location>
        <begin position="779"/>
        <end position="793"/>
    </location>
</feature>
<dbReference type="GO" id="GO:0006265">
    <property type="term" value="P:DNA topological change"/>
    <property type="evidence" value="ECO:0007669"/>
    <property type="project" value="UniProtKB-UniRule"/>
</dbReference>
<dbReference type="Gene3D" id="1.10.10.41">
    <property type="entry name" value="Yeast DNA topoisomerase - domain 1"/>
    <property type="match status" value="1"/>
</dbReference>
<feature type="region of interest" description="Disordered" evidence="10">
    <location>
        <begin position="1"/>
        <end position="246"/>
    </location>
</feature>
<feature type="domain" description="DNA topoisomerase I eukaryotic-type" evidence="11">
    <location>
        <begin position="419"/>
        <end position="895"/>
    </location>
</feature>
<dbReference type="FunFam" id="1.10.10.41:FF:000001">
    <property type="entry name" value="DNA topoisomerase I"/>
    <property type="match status" value="1"/>
</dbReference>
<proteinExistence type="inferred from homology"/>
<dbReference type="InterPro" id="IPR036202">
    <property type="entry name" value="TopoI_DNA-bd_euk_N_sf"/>
</dbReference>
<dbReference type="Gene3D" id="1.10.132.10">
    <property type="match status" value="1"/>
</dbReference>
<evidence type="ECO:0000256" key="3">
    <source>
        <dbReference type="ARBA" id="ARBA00006645"/>
    </source>
</evidence>
<dbReference type="AlphaFoldDB" id="A0A180GRT4"/>
<evidence type="ECO:0000256" key="10">
    <source>
        <dbReference type="SAM" id="MobiDB-lite"/>
    </source>
</evidence>
<feature type="compositionally biased region" description="Basic residues" evidence="10">
    <location>
        <begin position="207"/>
        <end position="219"/>
    </location>
</feature>
<dbReference type="InterPro" id="IPR014711">
    <property type="entry name" value="TopoI_cat_a-hlx-sub_euk"/>
</dbReference>
<name>A0A180GRT4_PUCT1</name>
<dbReference type="OrthoDB" id="47179at2759"/>
<dbReference type="Pfam" id="PF01028">
    <property type="entry name" value="Topoisom_I"/>
    <property type="match status" value="1"/>
</dbReference>
<dbReference type="InterPro" id="IPR051062">
    <property type="entry name" value="Topoisomerase_IB"/>
</dbReference>
<dbReference type="PROSITE" id="PS00176">
    <property type="entry name" value="TOPO_IB_1"/>
    <property type="match status" value="1"/>
</dbReference>
<dbReference type="CDD" id="cd00659">
    <property type="entry name" value="Topo_IB_C"/>
    <property type="match status" value="1"/>
</dbReference>
<feature type="compositionally biased region" description="Low complexity" evidence="10">
    <location>
        <begin position="117"/>
        <end position="128"/>
    </location>
</feature>
<dbReference type="InterPro" id="IPR013499">
    <property type="entry name" value="TopoI_euk"/>
</dbReference>
<dbReference type="GO" id="GO:0003917">
    <property type="term" value="F:DNA topoisomerase type I (single strand cut, ATP-independent) activity"/>
    <property type="evidence" value="ECO:0007669"/>
    <property type="project" value="UniProtKB-UniRule"/>
</dbReference>
<evidence type="ECO:0000259" key="11">
    <source>
        <dbReference type="SMART" id="SM00435"/>
    </source>
</evidence>
<dbReference type="SUPFAM" id="SSF56349">
    <property type="entry name" value="DNA breaking-rejoining enzymes"/>
    <property type="match status" value="1"/>
</dbReference>
<dbReference type="Pfam" id="PF14370">
    <property type="entry name" value="Topo_C_assoc"/>
    <property type="match status" value="1"/>
</dbReference>
<comment type="similarity">
    <text evidence="3 8 9">Belongs to the type IB topoisomerase family.</text>
</comment>